<proteinExistence type="predicted"/>
<evidence type="ECO:0000313" key="2">
    <source>
        <dbReference type="EMBL" id="JAW16371.1"/>
    </source>
</evidence>
<name>A0A224Y6Z6_9HEMI</name>
<evidence type="ECO:0000256" key="1">
    <source>
        <dbReference type="SAM" id="SignalP"/>
    </source>
</evidence>
<accession>A0A224Y6Z6</accession>
<feature type="chain" id="PRO_5012420434" evidence="1">
    <location>
        <begin position="17"/>
        <end position="67"/>
    </location>
</feature>
<sequence>MRWWFHLCQQWHLVGPLHTTICHSWPQCSEYLTVVRGHNSTMFISSWQTCSTSCHILRQMDCMACST</sequence>
<reference evidence="2" key="1">
    <citation type="journal article" date="2018" name="PLoS Negl. Trop. Dis.">
        <title>An insight into the salivary gland and fat body transcriptome of Panstrongylus lignarius (Hemiptera: Heteroptera), the main vector of Chagas disease in Peru.</title>
        <authorList>
            <person name="Nevoa J.C."/>
            <person name="Mendes M.T."/>
            <person name="da Silva M.V."/>
            <person name="Soares S.C."/>
            <person name="Oliveira C.J.F."/>
            <person name="Ribeiro J.M.C."/>
        </authorList>
    </citation>
    <scope>NUCLEOTIDE SEQUENCE</scope>
</reference>
<dbReference type="AlphaFoldDB" id="A0A224Y6Z6"/>
<protein>
    <submittedName>
        <fullName evidence="2">Putative secreted protein</fullName>
    </submittedName>
</protein>
<organism evidence="2">
    <name type="scientific">Panstrongylus lignarius</name>
    <dbReference type="NCBI Taxonomy" id="156445"/>
    <lineage>
        <taxon>Eukaryota</taxon>
        <taxon>Metazoa</taxon>
        <taxon>Ecdysozoa</taxon>
        <taxon>Arthropoda</taxon>
        <taxon>Hexapoda</taxon>
        <taxon>Insecta</taxon>
        <taxon>Pterygota</taxon>
        <taxon>Neoptera</taxon>
        <taxon>Paraneoptera</taxon>
        <taxon>Hemiptera</taxon>
        <taxon>Heteroptera</taxon>
        <taxon>Panheteroptera</taxon>
        <taxon>Cimicomorpha</taxon>
        <taxon>Reduviidae</taxon>
        <taxon>Triatominae</taxon>
        <taxon>Panstrongylus</taxon>
    </lineage>
</organism>
<feature type="signal peptide" evidence="1">
    <location>
        <begin position="1"/>
        <end position="16"/>
    </location>
</feature>
<dbReference type="EMBL" id="GFTR01000055">
    <property type="protein sequence ID" value="JAW16371.1"/>
    <property type="molecule type" value="Transcribed_RNA"/>
</dbReference>
<keyword evidence="1" id="KW-0732">Signal</keyword>